<evidence type="ECO:0000313" key="2">
    <source>
        <dbReference type="EMBL" id="UXE64223.1"/>
    </source>
</evidence>
<gene>
    <name evidence="2" type="ORF">KA717_18040</name>
</gene>
<proteinExistence type="predicted"/>
<dbReference type="NCBIfam" id="TIGR04155">
    <property type="entry name" value="cyano_PEP"/>
    <property type="match status" value="1"/>
</dbReference>
<evidence type="ECO:0000256" key="1">
    <source>
        <dbReference type="SAM" id="SignalP"/>
    </source>
</evidence>
<dbReference type="InterPro" id="IPR008979">
    <property type="entry name" value="Galactose-bd-like_sf"/>
</dbReference>
<name>A0A977L2B9_9CYAN</name>
<dbReference type="Gene3D" id="2.60.120.260">
    <property type="entry name" value="Galactose-binding domain-like"/>
    <property type="match status" value="1"/>
</dbReference>
<dbReference type="Proteomes" id="UP001065613">
    <property type="component" value="Chromosome"/>
</dbReference>
<organism evidence="2">
    <name type="scientific">Woronichinia naegeliana WA131</name>
    <dbReference type="NCBI Taxonomy" id="2824559"/>
    <lineage>
        <taxon>Bacteria</taxon>
        <taxon>Bacillati</taxon>
        <taxon>Cyanobacteriota</taxon>
        <taxon>Cyanophyceae</taxon>
        <taxon>Synechococcales</taxon>
        <taxon>Coelosphaeriaceae</taxon>
        <taxon>Woronichinia</taxon>
    </lineage>
</organism>
<feature type="chain" id="PRO_5037586266" evidence="1">
    <location>
        <begin position="29"/>
        <end position="239"/>
    </location>
</feature>
<feature type="signal peptide" evidence="1">
    <location>
        <begin position="1"/>
        <end position="28"/>
    </location>
</feature>
<sequence>MLHQFSPLLAVSAIAVVGATLSVTKAQAVTMNIQSLYNTGVDNNGQALPGNTTDPHYTLVSQPSGGVVTNSTVPSGTFPLNNGGPWLANSSTSNWIGSNSNSSPAGDYTFQTTFNLPNEAILSTAQILGQWTADNTARIFLNGFDTGNVKANGNSFKQTYSFSINHYFQFGNNTLSFVVNNSNIFPSSPVGLRVAAISGTYEAVPEPLTIIGSIAALGFGAKMERKFSRKKAKKAESEA</sequence>
<dbReference type="InterPro" id="IPR026374">
    <property type="entry name" value="Cyano_PEP"/>
</dbReference>
<accession>A0A977L2B9</accession>
<dbReference type="EMBL" id="CP073041">
    <property type="protein sequence ID" value="UXE64223.1"/>
    <property type="molecule type" value="Genomic_DNA"/>
</dbReference>
<reference evidence="2" key="1">
    <citation type="submission" date="2021-04" db="EMBL/GenBank/DDBJ databases">
        <title>Genome sequence of Woronichinia naegeliana from Washington state freshwater lake bloom.</title>
        <authorList>
            <person name="Dreher T.W."/>
        </authorList>
    </citation>
    <scope>NUCLEOTIDE SEQUENCE</scope>
    <source>
        <strain evidence="2">WA131</strain>
    </source>
</reference>
<keyword evidence="1" id="KW-0732">Signal</keyword>
<dbReference type="KEGG" id="wna:KA717_18040"/>
<dbReference type="SUPFAM" id="SSF49785">
    <property type="entry name" value="Galactose-binding domain-like"/>
    <property type="match status" value="1"/>
</dbReference>
<dbReference type="AlphaFoldDB" id="A0A977L2B9"/>
<protein>
    <submittedName>
        <fullName evidence="2">PEP-CTERM sorting domain-containing protein</fullName>
    </submittedName>
</protein>